<keyword evidence="7" id="KW-0539">Nucleus</keyword>
<evidence type="ECO:0000256" key="4">
    <source>
        <dbReference type="ARBA" id="ARBA00022574"/>
    </source>
</evidence>
<dbReference type="GO" id="GO:0032040">
    <property type="term" value="C:small-subunit processome"/>
    <property type="evidence" value="ECO:0007669"/>
    <property type="project" value="InterPro"/>
</dbReference>
<sequence>MFAGSNTKWTCESVGFYRDLAAGSVEFSDDGSLLAVMFGPCITLWEPDNNLLRHTLVSNTSSHCVK</sequence>
<dbReference type="AlphaFoldDB" id="A0A9D3YSC5"/>
<organism evidence="9 10">
    <name type="scientific">Dreissena polymorpha</name>
    <name type="common">Zebra mussel</name>
    <name type="synonym">Mytilus polymorpha</name>
    <dbReference type="NCBI Taxonomy" id="45954"/>
    <lineage>
        <taxon>Eukaryota</taxon>
        <taxon>Metazoa</taxon>
        <taxon>Spiralia</taxon>
        <taxon>Lophotrochozoa</taxon>
        <taxon>Mollusca</taxon>
        <taxon>Bivalvia</taxon>
        <taxon>Autobranchia</taxon>
        <taxon>Heteroconchia</taxon>
        <taxon>Euheterodonta</taxon>
        <taxon>Imparidentia</taxon>
        <taxon>Neoheterodontei</taxon>
        <taxon>Myida</taxon>
        <taxon>Dreissenoidea</taxon>
        <taxon>Dreissenidae</taxon>
        <taxon>Dreissena</taxon>
    </lineage>
</organism>
<feature type="domain" description="WD repeat-containing protein 75 second beta-propeller" evidence="8">
    <location>
        <begin position="6"/>
        <end position="59"/>
    </location>
</feature>
<dbReference type="GO" id="GO:0003723">
    <property type="term" value="F:RNA binding"/>
    <property type="evidence" value="ECO:0007669"/>
    <property type="project" value="InterPro"/>
</dbReference>
<keyword evidence="4" id="KW-0853">WD repeat</keyword>
<evidence type="ECO:0000313" key="10">
    <source>
        <dbReference type="Proteomes" id="UP000828390"/>
    </source>
</evidence>
<dbReference type="InterPro" id="IPR057644">
    <property type="entry name" value="Beta-prop_WDR75_2nd"/>
</dbReference>
<evidence type="ECO:0000313" key="9">
    <source>
        <dbReference type="EMBL" id="KAH3706448.1"/>
    </source>
</evidence>
<keyword evidence="2" id="KW-0690">Ribosome biogenesis</keyword>
<dbReference type="InterPro" id="IPR053826">
    <property type="entry name" value="WDR75"/>
</dbReference>
<evidence type="ECO:0000259" key="8">
    <source>
        <dbReference type="Pfam" id="PF23769"/>
    </source>
</evidence>
<reference evidence="9" key="2">
    <citation type="submission" date="2020-11" db="EMBL/GenBank/DDBJ databases">
        <authorList>
            <person name="McCartney M.A."/>
            <person name="Auch B."/>
            <person name="Kono T."/>
            <person name="Mallez S."/>
            <person name="Becker A."/>
            <person name="Gohl D.M."/>
            <person name="Silverstein K.A.T."/>
            <person name="Koren S."/>
            <person name="Bechman K.B."/>
            <person name="Herman A."/>
            <person name="Abrahante J.E."/>
            <person name="Garbe J."/>
        </authorList>
    </citation>
    <scope>NUCLEOTIDE SEQUENCE</scope>
    <source>
        <strain evidence="9">Duluth1</strain>
        <tissue evidence="9">Whole animal</tissue>
    </source>
</reference>
<evidence type="ECO:0000256" key="3">
    <source>
        <dbReference type="ARBA" id="ARBA00022552"/>
    </source>
</evidence>
<evidence type="ECO:0000256" key="6">
    <source>
        <dbReference type="ARBA" id="ARBA00023163"/>
    </source>
</evidence>
<evidence type="ECO:0000256" key="5">
    <source>
        <dbReference type="ARBA" id="ARBA00022737"/>
    </source>
</evidence>
<keyword evidence="6" id="KW-0804">Transcription</keyword>
<keyword evidence="10" id="KW-1185">Reference proteome</keyword>
<gene>
    <name evidence="9" type="ORF">DPMN_065834</name>
</gene>
<name>A0A9D3YSC5_DREPO</name>
<comment type="subcellular location">
    <subcellularLocation>
        <location evidence="1">Nucleus</location>
        <location evidence="1">Nucleolus</location>
    </subcellularLocation>
</comment>
<evidence type="ECO:0000256" key="7">
    <source>
        <dbReference type="ARBA" id="ARBA00023242"/>
    </source>
</evidence>
<dbReference type="EMBL" id="JAIWYP010000014">
    <property type="protein sequence ID" value="KAH3706448.1"/>
    <property type="molecule type" value="Genomic_DNA"/>
</dbReference>
<dbReference type="Proteomes" id="UP000828390">
    <property type="component" value="Unassembled WGS sequence"/>
</dbReference>
<proteinExistence type="predicted"/>
<dbReference type="GO" id="GO:0006364">
    <property type="term" value="P:rRNA processing"/>
    <property type="evidence" value="ECO:0007669"/>
    <property type="project" value="UniProtKB-KW"/>
</dbReference>
<dbReference type="PANTHER" id="PTHR44215:SF1">
    <property type="entry name" value="WD REPEAT-CONTAINING PROTEIN 75"/>
    <property type="match status" value="1"/>
</dbReference>
<protein>
    <recommendedName>
        <fullName evidence="8">WD repeat-containing protein 75 second beta-propeller domain-containing protein</fullName>
    </recommendedName>
</protein>
<dbReference type="Pfam" id="PF23769">
    <property type="entry name" value="Beta-prop_WDR75_2nd"/>
    <property type="match status" value="1"/>
</dbReference>
<dbReference type="GO" id="GO:2000234">
    <property type="term" value="P:positive regulation of rRNA processing"/>
    <property type="evidence" value="ECO:0007669"/>
    <property type="project" value="TreeGrafter"/>
</dbReference>
<evidence type="ECO:0000256" key="2">
    <source>
        <dbReference type="ARBA" id="ARBA00022517"/>
    </source>
</evidence>
<evidence type="ECO:0000256" key="1">
    <source>
        <dbReference type="ARBA" id="ARBA00004604"/>
    </source>
</evidence>
<accession>A0A9D3YSC5</accession>
<keyword evidence="5" id="KW-0677">Repeat</keyword>
<keyword evidence="3" id="KW-0698">rRNA processing</keyword>
<comment type="caution">
    <text evidence="9">The sequence shown here is derived from an EMBL/GenBank/DDBJ whole genome shotgun (WGS) entry which is preliminary data.</text>
</comment>
<reference evidence="9" key="1">
    <citation type="journal article" date="2019" name="bioRxiv">
        <title>The Genome of the Zebra Mussel, Dreissena polymorpha: A Resource for Invasive Species Research.</title>
        <authorList>
            <person name="McCartney M.A."/>
            <person name="Auch B."/>
            <person name="Kono T."/>
            <person name="Mallez S."/>
            <person name="Zhang Y."/>
            <person name="Obille A."/>
            <person name="Becker A."/>
            <person name="Abrahante J.E."/>
            <person name="Garbe J."/>
            <person name="Badalamenti J.P."/>
            <person name="Herman A."/>
            <person name="Mangelson H."/>
            <person name="Liachko I."/>
            <person name="Sullivan S."/>
            <person name="Sone E.D."/>
            <person name="Koren S."/>
            <person name="Silverstein K.A.T."/>
            <person name="Beckman K.B."/>
            <person name="Gohl D.M."/>
        </authorList>
    </citation>
    <scope>NUCLEOTIDE SEQUENCE</scope>
    <source>
        <strain evidence="9">Duluth1</strain>
        <tissue evidence="9">Whole animal</tissue>
    </source>
</reference>
<dbReference type="GO" id="GO:0045943">
    <property type="term" value="P:positive regulation of transcription by RNA polymerase I"/>
    <property type="evidence" value="ECO:0007669"/>
    <property type="project" value="InterPro"/>
</dbReference>
<dbReference type="PANTHER" id="PTHR44215">
    <property type="entry name" value="WD REPEAT-CONTAINING PROTEIN 75"/>
    <property type="match status" value="1"/>
</dbReference>